<dbReference type="AlphaFoldDB" id="K1PJ61"/>
<accession>K1PJ61</accession>
<gene>
    <name evidence="2" type="ORF">CGI_10010311</name>
</gene>
<feature type="compositionally biased region" description="Polar residues" evidence="1">
    <location>
        <begin position="123"/>
        <end position="134"/>
    </location>
</feature>
<feature type="region of interest" description="Disordered" evidence="1">
    <location>
        <begin position="100"/>
        <end position="134"/>
    </location>
</feature>
<evidence type="ECO:0000313" key="2">
    <source>
        <dbReference type="EMBL" id="EKC18964.1"/>
    </source>
</evidence>
<sequence>MLVSSVLSSAEAIVYDTLADDICAFHVKKSRLKPCVSSKQYLDPSTVFSVYIIVGAIWTMDISLGSSVVEPLTTVAGVLAAKGNRFFMKPEDLIMEVVNEDENKRQSKHSNNSSIKKERDSSDAQQIHRSSNTKNIDWNVMLEDNLETKSSLKYQQKSDQTPQNIDHNMLDSILKEEIEVEIQHIKDTCKQTHENGLTNKVKKDKSLENGARGKTIPRDTEKMMMYEKESRAQLTAKYDSNSLKKETNSSVRTLKLETVTPDRKNIDWNYLLEDNNSEMKNSWKCHGENDSSSPNLDRMLDSIQTKDRNFHEEGSENDFAKQVTPKDYHKSGTSKLGNAAYEYFHDEGKSLGIFCVRVV</sequence>
<dbReference type="InParanoid" id="K1PJ61"/>
<organism evidence="2">
    <name type="scientific">Magallana gigas</name>
    <name type="common">Pacific oyster</name>
    <name type="synonym">Crassostrea gigas</name>
    <dbReference type="NCBI Taxonomy" id="29159"/>
    <lineage>
        <taxon>Eukaryota</taxon>
        <taxon>Metazoa</taxon>
        <taxon>Spiralia</taxon>
        <taxon>Lophotrochozoa</taxon>
        <taxon>Mollusca</taxon>
        <taxon>Bivalvia</taxon>
        <taxon>Autobranchia</taxon>
        <taxon>Pteriomorphia</taxon>
        <taxon>Ostreida</taxon>
        <taxon>Ostreoidea</taxon>
        <taxon>Ostreidae</taxon>
        <taxon>Magallana</taxon>
    </lineage>
</organism>
<reference evidence="2" key="1">
    <citation type="journal article" date="2012" name="Nature">
        <title>The oyster genome reveals stress adaptation and complexity of shell formation.</title>
        <authorList>
            <person name="Zhang G."/>
            <person name="Fang X."/>
            <person name="Guo X."/>
            <person name="Li L."/>
            <person name="Luo R."/>
            <person name="Xu F."/>
            <person name="Yang P."/>
            <person name="Zhang L."/>
            <person name="Wang X."/>
            <person name="Qi H."/>
            <person name="Xiong Z."/>
            <person name="Que H."/>
            <person name="Xie Y."/>
            <person name="Holland P.W."/>
            <person name="Paps J."/>
            <person name="Zhu Y."/>
            <person name="Wu F."/>
            <person name="Chen Y."/>
            <person name="Wang J."/>
            <person name="Peng C."/>
            <person name="Meng J."/>
            <person name="Yang L."/>
            <person name="Liu J."/>
            <person name="Wen B."/>
            <person name="Zhang N."/>
            <person name="Huang Z."/>
            <person name="Zhu Q."/>
            <person name="Feng Y."/>
            <person name="Mount A."/>
            <person name="Hedgecock D."/>
            <person name="Xu Z."/>
            <person name="Liu Y."/>
            <person name="Domazet-Loso T."/>
            <person name="Du Y."/>
            <person name="Sun X."/>
            <person name="Zhang S."/>
            <person name="Liu B."/>
            <person name="Cheng P."/>
            <person name="Jiang X."/>
            <person name="Li J."/>
            <person name="Fan D."/>
            <person name="Wang W."/>
            <person name="Fu W."/>
            <person name="Wang T."/>
            <person name="Wang B."/>
            <person name="Zhang J."/>
            <person name="Peng Z."/>
            <person name="Li Y."/>
            <person name="Li N."/>
            <person name="Wang J."/>
            <person name="Chen M."/>
            <person name="He Y."/>
            <person name="Tan F."/>
            <person name="Song X."/>
            <person name="Zheng Q."/>
            <person name="Huang R."/>
            <person name="Yang H."/>
            <person name="Du X."/>
            <person name="Chen L."/>
            <person name="Yang M."/>
            <person name="Gaffney P.M."/>
            <person name="Wang S."/>
            <person name="Luo L."/>
            <person name="She Z."/>
            <person name="Ming Y."/>
            <person name="Huang W."/>
            <person name="Zhang S."/>
            <person name="Huang B."/>
            <person name="Zhang Y."/>
            <person name="Qu T."/>
            <person name="Ni P."/>
            <person name="Miao G."/>
            <person name="Wang J."/>
            <person name="Wang Q."/>
            <person name="Steinberg C.E."/>
            <person name="Wang H."/>
            <person name="Li N."/>
            <person name="Qian L."/>
            <person name="Zhang G."/>
            <person name="Li Y."/>
            <person name="Yang H."/>
            <person name="Liu X."/>
            <person name="Wang J."/>
            <person name="Yin Y."/>
            <person name="Wang J."/>
        </authorList>
    </citation>
    <scope>NUCLEOTIDE SEQUENCE [LARGE SCALE GENOMIC DNA]</scope>
    <source>
        <strain evidence="2">05x7-T-G4-1.051#20</strain>
    </source>
</reference>
<name>K1PJ61_MAGGI</name>
<protein>
    <submittedName>
        <fullName evidence="2">Uncharacterized protein</fullName>
    </submittedName>
</protein>
<evidence type="ECO:0000256" key="1">
    <source>
        <dbReference type="SAM" id="MobiDB-lite"/>
    </source>
</evidence>
<dbReference type="HOGENOM" id="CLU_772218_0_0_1"/>
<dbReference type="EMBL" id="JH818665">
    <property type="protein sequence ID" value="EKC18964.1"/>
    <property type="molecule type" value="Genomic_DNA"/>
</dbReference>
<proteinExistence type="predicted"/>
<feature type="region of interest" description="Disordered" evidence="1">
    <location>
        <begin position="309"/>
        <end position="332"/>
    </location>
</feature>